<evidence type="ECO:0000313" key="6">
    <source>
        <dbReference type="EMBL" id="AAF06078.1"/>
    </source>
</evidence>
<dbReference type="Gene3D" id="3.40.50.720">
    <property type="entry name" value="NAD(P)-binding Rossmann-like Domain"/>
    <property type="match status" value="1"/>
</dbReference>
<dbReference type="InterPro" id="IPR045017">
    <property type="entry name" value="DECR2-like"/>
</dbReference>
<dbReference type="PANTHER" id="PTHR43296:SF2">
    <property type="entry name" value="PEROXISOMAL 2,4-DIENOYL-COA REDUCTASE [(3E)-ENOYL-COA-PRODUCING]"/>
    <property type="match status" value="1"/>
</dbReference>
<reference key="3">
    <citation type="journal article" date="2000" name="Nature">
        <title>Sequence and analysis of chromosome 1 of the plant Arabidopsis thaliana.</title>
        <authorList>
            <person name="Theologis A."/>
            <person name="Ecker J.R."/>
            <person name="Palm C.J."/>
            <person name="Federspiel N.A."/>
            <person name="Kaul S."/>
            <person name="White O."/>
            <person name="Alonso J."/>
            <person name="Altafi H."/>
            <person name="Araujo R."/>
            <person name="Bowman C.L."/>
            <person name="Brooks S.Y."/>
            <person name="Buehler E."/>
            <person name="Chan A."/>
            <person name="Chao Q."/>
            <person name="Chen H."/>
            <person name="Cheuk R.F."/>
            <person name="Chin C.W."/>
            <person name="Chung M.K."/>
            <person name="Conn L."/>
            <person name="Conway A.B."/>
            <person name="Conway A.R."/>
            <person name="Creasy T.H."/>
            <person name="Dewar K."/>
            <person name="Dunn P."/>
            <person name="Etgu P."/>
            <person name="Feldblyum T.V."/>
            <person name="Feng J."/>
            <person name="Fong B."/>
            <person name="Fujii C.Y."/>
            <person name="Gill J.E."/>
            <person name="Goldsmith A.D."/>
            <person name="Haas B."/>
            <person name="Hansen N.F."/>
            <person name="Hughes B."/>
            <person name="Huizar L."/>
            <person name="Hunter J.L."/>
            <person name="Jenkins J."/>
            <person name="Johnson-Hopson C."/>
            <person name="Khan S."/>
            <person name="Khaykin E."/>
            <person name="Kim C.J."/>
            <person name="Koo H.L."/>
            <person name="Kremenetskaia I."/>
            <person name="Kurtz D.B."/>
            <person name="Kwan A."/>
            <person name="Lam B."/>
            <person name="Langin-Hooper S."/>
            <person name="Lee A."/>
            <person name="Lee J.M."/>
            <person name="Lenz C.A."/>
            <person name="Li J.H."/>
            <person name="Li Y."/>
            <person name="Lin X."/>
            <person name="Liu S.X."/>
            <person name="Liu Z.A."/>
            <person name="Luros J.S."/>
            <person name="Maiti R."/>
            <person name="Marziali A."/>
            <person name="Militscher J."/>
            <person name="Miranda M."/>
            <person name="Nguyen M."/>
            <person name="Nierman W.C."/>
            <person name="Osborne B.I."/>
            <person name="Pai G."/>
            <person name="Peterson J."/>
            <person name="Pham P.K."/>
            <person name="Rizzo M."/>
            <person name="Rooney T."/>
            <person name="Rowley D."/>
            <person name="Sakano H."/>
            <person name="Salzberg S.L."/>
            <person name="Schwartz J.R."/>
            <person name="Shinn P."/>
            <person name="Southwick A.M."/>
            <person name="Sun H."/>
            <person name="Tallon L.J."/>
            <person name="Tambunga G."/>
            <person name="Toriumi M.J."/>
            <person name="Town C.D."/>
            <person name="Utterback T."/>
            <person name="Van Aken S."/>
            <person name="Vaysberg M."/>
            <person name="Vysotskaia V.S."/>
            <person name="Walker M."/>
            <person name="Wu D."/>
            <person name="Yu G."/>
            <person name="Fraser C.M."/>
            <person name="Venter J.C."/>
            <person name="Davis R.W."/>
        </authorList>
    </citation>
    <scope>NUCLEOTIDE SEQUENCE [LARGE SCALE GENOMIC DNA]</scope>
    <source>
        <strain>cv. Columbia</strain>
    </source>
</reference>
<keyword evidence="2" id="KW-0560">Oxidoreductase</keyword>
<comment type="catalytic activity">
    <reaction evidence="4">
        <text>a (2E,4E)-dienoyl-CoA + NADPH + H(+) = a 4,5-saturated-(3E)-enoyl-CoA + NADP(+)</text>
        <dbReference type="Rhea" id="RHEA:45912"/>
        <dbReference type="ChEBI" id="CHEBI:15378"/>
        <dbReference type="ChEBI" id="CHEBI:57783"/>
        <dbReference type="ChEBI" id="CHEBI:58349"/>
        <dbReference type="ChEBI" id="CHEBI:85101"/>
        <dbReference type="ChEBI" id="CHEBI:85493"/>
        <dbReference type="EC" id="1.3.1.124"/>
    </reaction>
</comment>
<sequence length="186" mass="20808">MCHAALKYLKKGAPGRDSSSASRYQIHVSAAKVAVDATTRNLALEWGTDYDIRVNRIAPGPIGVVPEEIENKTREYMPLYKLGEKWDIAMAALYLSCDSGKYVSGLTLVVDAELCLSKPRHLAKEAVKQLSRAVAKKSRAKRMIITMFWCILYKECSIKTKNVFGALVHIIQENSHQKRLRGSKNV</sequence>
<reference evidence="6" key="2">
    <citation type="submission" date="1999-11" db="EMBL/GenBank/DDBJ databases">
        <authorList>
            <person name="Theologis"/>
        </authorList>
    </citation>
    <scope>NUCLEOTIDE SEQUENCE</scope>
</reference>
<evidence type="ECO:0000256" key="4">
    <source>
        <dbReference type="ARBA" id="ARBA00048009"/>
    </source>
</evidence>
<evidence type="ECO:0000256" key="1">
    <source>
        <dbReference type="ARBA" id="ARBA00022857"/>
    </source>
</evidence>
<dbReference type="PIR" id="G86486">
    <property type="entry name" value="G86486"/>
</dbReference>
<gene>
    <name evidence="6" type="primary">F28J9.2</name>
</gene>
<dbReference type="InterPro" id="IPR036291">
    <property type="entry name" value="NAD(P)-bd_dom_sf"/>
</dbReference>
<evidence type="ECO:0000256" key="5">
    <source>
        <dbReference type="ARBA" id="ARBA00048340"/>
    </source>
</evidence>
<dbReference type="GO" id="GO:0009062">
    <property type="term" value="P:fatty acid catabolic process"/>
    <property type="evidence" value="ECO:0007669"/>
    <property type="project" value="InterPro"/>
</dbReference>
<dbReference type="AlphaFoldDB" id="Q9S9S7"/>
<proteinExistence type="predicted"/>
<dbReference type="ExpressionAtlas" id="Q9S9S7">
    <property type="expression patterns" value="baseline and differential"/>
</dbReference>
<name>Q9S9S7_ARATH</name>
<reference evidence="6" key="1">
    <citation type="submission" date="1999-10" db="EMBL/GenBank/DDBJ databases">
        <title>Arabidopsis thaliana chromosome 1 BAC F28J9 sequence.</title>
        <authorList>
            <person name="Schwartz J.R."/>
            <person name="Yu G."/>
            <person name="Toriumi M."/>
            <person name="Lenz C."/>
            <person name="Liu S."/>
            <person name="Lee J.M."/>
            <person name="Li J."/>
            <person name="Gonzalez A."/>
            <person name="Liu A."/>
            <person name="Liu K."/>
            <person name="Sakano H."/>
            <person name="Vaysberg M."/>
            <person name="Chin C."/>
            <person name="Choi E."/>
            <person name="Chiou J."/>
            <person name="Altafi H."/>
            <person name="Araujo R."/>
            <person name="Brooks S."/>
            <person name="Buehler E."/>
            <person name="Chao Q."/>
            <person name="Conn L."/>
            <person name="Conway A."/>
            <person name="Dunn P."/>
            <person name="Hansen N."/>
            <person name="Howng B."/>
            <person name="Huizar L."/>
            <person name="Johnson-Hopson C."/>
            <person name="Khan S."/>
            <person name="Kim C."/>
            <person name="Lam B."/>
            <person name="Nguyen M."/>
            <person name="Palm C."/>
            <person name="Rowley D."/>
            <person name="Shinn P."/>
            <person name="Southwick A."/>
            <person name="Tambunga G."/>
            <person name="Walker M."/>
            <person name="Davis R.W."/>
            <person name="Ecker J.R."/>
            <person name="Federspiel N.A."/>
            <person name="Theologis A."/>
        </authorList>
    </citation>
    <scope>NUCLEOTIDE SEQUENCE</scope>
</reference>
<organism evidence="6">
    <name type="scientific">Arabidopsis thaliana</name>
    <name type="common">Mouse-ear cress</name>
    <dbReference type="NCBI Taxonomy" id="3702"/>
    <lineage>
        <taxon>Eukaryota</taxon>
        <taxon>Viridiplantae</taxon>
        <taxon>Streptophyta</taxon>
        <taxon>Embryophyta</taxon>
        <taxon>Tracheophyta</taxon>
        <taxon>Spermatophyta</taxon>
        <taxon>Magnoliopsida</taxon>
        <taxon>eudicotyledons</taxon>
        <taxon>Gunneridae</taxon>
        <taxon>Pentapetalae</taxon>
        <taxon>rosids</taxon>
        <taxon>malvids</taxon>
        <taxon>Brassicales</taxon>
        <taxon>Brassicaceae</taxon>
        <taxon>Camelineae</taxon>
        <taxon>Arabidopsis</taxon>
    </lineage>
</organism>
<accession>Q9S9S7</accession>
<dbReference type="GO" id="GO:0008670">
    <property type="term" value="F:2,4-dienoyl-CoA reductase (NADPH) activity"/>
    <property type="evidence" value="ECO:0007669"/>
    <property type="project" value="InterPro"/>
</dbReference>
<dbReference type="SUPFAM" id="SSF51735">
    <property type="entry name" value="NAD(P)-binding Rossmann-fold domains"/>
    <property type="match status" value="1"/>
</dbReference>
<dbReference type="EC" id="1.3.1.124" evidence="3"/>
<keyword evidence="1" id="KW-0521">NADP</keyword>
<dbReference type="PANTHER" id="PTHR43296">
    <property type="entry name" value="PEROXISOMAL 2,4-DIENOYL-COA REDUCTASE"/>
    <property type="match status" value="1"/>
</dbReference>
<dbReference type="Pfam" id="PF13561">
    <property type="entry name" value="adh_short_C2"/>
    <property type="match status" value="1"/>
</dbReference>
<protein>
    <recommendedName>
        <fullName evidence="3">2,4-dienoyl-CoA reductase [(3E)-enoyl-CoA-producing]</fullName>
        <ecNumber evidence="3">1.3.1.124</ecNumber>
    </recommendedName>
</protein>
<comment type="catalytic activity">
    <reaction evidence="5">
        <text>a (2E,4Z)-dienoyl-CoA + NADPH + H(+) = a 4,5-saturated-(3E)-enoyl-CoA + NADP(+)</text>
        <dbReference type="Rhea" id="RHEA:61892"/>
        <dbReference type="ChEBI" id="CHEBI:15378"/>
        <dbReference type="ChEBI" id="CHEBI:57783"/>
        <dbReference type="ChEBI" id="CHEBI:58349"/>
        <dbReference type="ChEBI" id="CHEBI:85099"/>
        <dbReference type="ChEBI" id="CHEBI:85493"/>
        <dbReference type="EC" id="1.3.1.124"/>
    </reaction>
</comment>
<dbReference type="PRINTS" id="PR00081">
    <property type="entry name" value="GDHRDH"/>
</dbReference>
<evidence type="ECO:0000256" key="2">
    <source>
        <dbReference type="ARBA" id="ARBA00023002"/>
    </source>
</evidence>
<dbReference type="EMBL" id="AC007918">
    <property type="protein sequence ID" value="AAF06078.1"/>
    <property type="molecule type" value="Genomic_DNA"/>
</dbReference>
<evidence type="ECO:0000256" key="3">
    <source>
        <dbReference type="ARBA" id="ARBA00026117"/>
    </source>
</evidence>
<dbReference type="InterPro" id="IPR002347">
    <property type="entry name" value="SDR_fam"/>
</dbReference>